<evidence type="ECO:0000313" key="2">
    <source>
        <dbReference type="Proteomes" id="UP001176940"/>
    </source>
</evidence>
<dbReference type="EMBL" id="CAUEEQ010058953">
    <property type="protein sequence ID" value="CAJ0964018.1"/>
    <property type="molecule type" value="Genomic_DNA"/>
</dbReference>
<protein>
    <submittedName>
        <fullName evidence="1">Uncharacterized protein</fullName>
    </submittedName>
</protein>
<organism evidence="1 2">
    <name type="scientific">Ranitomeya imitator</name>
    <name type="common">mimic poison frog</name>
    <dbReference type="NCBI Taxonomy" id="111125"/>
    <lineage>
        <taxon>Eukaryota</taxon>
        <taxon>Metazoa</taxon>
        <taxon>Chordata</taxon>
        <taxon>Craniata</taxon>
        <taxon>Vertebrata</taxon>
        <taxon>Euteleostomi</taxon>
        <taxon>Amphibia</taxon>
        <taxon>Batrachia</taxon>
        <taxon>Anura</taxon>
        <taxon>Neobatrachia</taxon>
        <taxon>Hyloidea</taxon>
        <taxon>Dendrobatidae</taxon>
        <taxon>Dendrobatinae</taxon>
        <taxon>Ranitomeya</taxon>
    </lineage>
</organism>
<accession>A0ABN9MBF5</accession>
<evidence type="ECO:0000313" key="1">
    <source>
        <dbReference type="EMBL" id="CAJ0964018.1"/>
    </source>
</evidence>
<feature type="non-terminal residue" evidence="1">
    <location>
        <position position="66"/>
    </location>
</feature>
<gene>
    <name evidence="1" type="ORF">RIMI_LOCUS18911224</name>
</gene>
<comment type="caution">
    <text evidence="1">The sequence shown here is derived from an EMBL/GenBank/DDBJ whole genome shotgun (WGS) entry which is preliminary data.</text>
</comment>
<name>A0ABN9MBF5_9NEOB</name>
<proteinExistence type="predicted"/>
<sequence length="66" mass="7551">MHAIYERKQGTNFPRTFEMGPGVQLGSMLRICNLKAWRSYKSIDVFERFIIPAITAPSAFSPPQFT</sequence>
<dbReference type="Proteomes" id="UP001176940">
    <property type="component" value="Unassembled WGS sequence"/>
</dbReference>
<reference evidence="1" key="1">
    <citation type="submission" date="2023-07" db="EMBL/GenBank/DDBJ databases">
        <authorList>
            <person name="Stuckert A."/>
        </authorList>
    </citation>
    <scope>NUCLEOTIDE SEQUENCE</scope>
</reference>
<keyword evidence="2" id="KW-1185">Reference proteome</keyword>